<accession>A0A6J4RZH3</accession>
<sequence>MTSAAPLVCSSCEAGHQEPERFCRDCGMPLVHAAGESRHVTERQARARKVKAQYSEGPLVRVASARHQAEAELISGLLLEEGVASVVRRSGGFDVPDFLAAGPRDILVASSGADVARDVLRAPAPDEGAPPAPPREGTPVWVQAFAVAMLAVLIAATAAGVMLAVFG</sequence>
<gene>
    <name evidence="2" type="ORF">AVDCRST_MAG30-720</name>
</gene>
<keyword evidence="1" id="KW-0812">Transmembrane</keyword>
<feature type="transmembrane region" description="Helical" evidence="1">
    <location>
        <begin position="140"/>
        <end position="166"/>
    </location>
</feature>
<keyword evidence="1" id="KW-0472">Membrane</keyword>
<organism evidence="2">
    <name type="scientific">uncultured Solirubrobacteraceae bacterium</name>
    <dbReference type="NCBI Taxonomy" id="1162706"/>
    <lineage>
        <taxon>Bacteria</taxon>
        <taxon>Bacillati</taxon>
        <taxon>Actinomycetota</taxon>
        <taxon>Thermoleophilia</taxon>
        <taxon>Solirubrobacterales</taxon>
        <taxon>Solirubrobacteraceae</taxon>
        <taxon>environmental samples</taxon>
    </lineage>
</organism>
<name>A0A6J4RZH3_9ACTN</name>
<evidence type="ECO:0000313" key="2">
    <source>
        <dbReference type="EMBL" id="CAA9479695.1"/>
    </source>
</evidence>
<evidence type="ECO:0000256" key="1">
    <source>
        <dbReference type="SAM" id="Phobius"/>
    </source>
</evidence>
<protein>
    <recommendedName>
        <fullName evidence="3">DUF2007 domain-containing protein</fullName>
    </recommendedName>
</protein>
<proteinExistence type="predicted"/>
<reference evidence="2" key="1">
    <citation type="submission" date="2020-02" db="EMBL/GenBank/DDBJ databases">
        <authorList>
            <person name="Meier V. D."/>
        </authorList>
    </citation>
    <scope>NUCLEOTIDE SEQUENCE</scope>
    <source>
        <strain evidence="2">AVDCRST_MAG30</strain>
    </source>
</reference>
<keyword evidence="1" id="KW-1133">Transmembrane helix</keyword>
<evidence type="ECO:0008006" key="3">
    <source>
        <dbReference type="Google" id="ProtNLM"/>
    </source>
</evidence>
<dbReference type="EMBL" id="CADCVS010000119">
    <property type="protein sequence ID" value="CAA9479695.1"/>
    <property type="molecule type" value="Genomic_DNA"/>
</dbReference>
<dbReference type="AlphaFoldDB" id="A0A6J4RZH3"/>